<keyword evidence="3 7" id="KW-0812">Transmembrane</keyword>
<dbReference type="OrthoDB" id="6730379at2759"/>
<dbReference type="EMBL" id="AMGV01000001">
    <property type="protein sequence ID" value="KEF63225.1"/>
    <property type="molecule type" value="Genomic_DNA"/>
</dbReference>
<keyword evidence="4 7" id="KW-1133">Transmembrane helix</keyword>
<dbReference type="VEuPathDB" id="FungiDB:A1O9_01202"/>
<keyword evidence="10" id="KW-1185">Reference proteome</keyword>
<evidence type="ECO:0000256" key="7">
    <source>
        <dbReference type="SAM" id="Phobius"/>
    </source>
</evidence>
<dbReference type="PROSITE" id="PS50850">
    <property type="entry name" value="MFS"/>
    <property type="match status" value="1"/>
</dbReference>
<sequence length="510" mass="57275">MASAEKPQEIQHEEHETGRPEGVDVDKPVVVDTVHKDEAMKVLANYAGDEAWDKEEEKRLRRKIDRRLLPILCFTYAIQYYDKGMISQASIFGLRTDLKLTGNRYSMASSIFFLGFIGGAYPASQLAQRYPIERVASGLVLLWGICFTLTSACFTWQSLYVQRFFLGFLEAGISPIFMLIVGQFYKKDEQALMMGVWYSCSGFITIFSPLINYGLGHIRGSLAPWRYMFIVGGIITILWALVIYFYMPPDPIRAKGFNERERYISVARLRVNNAGVRNTHFKMQQVTELFIDPHFWLAFSMAFLSMIAAGPVNAFIPIIIAGLGFNTLNTLLLLMPAGAIAGLMIVSATYTAYKIPRSRTWIIFGSELVTILSAVLLWKLPRSATGGLLYAVYTLAGFTAGWGVLMGLSIANTAGYTKRMVTSSAIYVGYCLGQFVGPLLFKPEDAPVYGPGFEAVLATAATTAVIAVFYRYLCMWENKRRDKAGVMEAFEHAYEDDVTDRKNPQFRYVY</sequence>
<dbReference type="PANTHER" id="PTHR43791:SF35">
    <property type="entry name" value="MAJOR FACILITATOR SUPERFAMILY (MFS) PROFILE DOMAIN-CONTAINING PROTEIN"/>
    <property type="match status" value="1"/>
</dbReference>
<comment type="caution">
    <text evidence="9">The sequence shown here is derived from an EMBL/GenBank/DDBJ whole genome shotgun (WGS) entry which is preliminary data.</text>
</comment>
<keyword evidence="2" id="KW-0813">Transport</keyword>
<organism evidence="9 10">
    <name type="scientific">Exophiala aquamarina CBS 119918</name>
    <dbReference type="NCBI Taxonomy" id="1182545"/>
    <lineage>
        <taxon>Eukaryota</taxon>
        <taxon>Fungi</taxon>
        <taxon>Dikarya</taxon>
        <taxon>Ascomycota</taxon>
        <taxon>Pezizomycotina</taxon>
        <taxon>Eurotiomycetes</taxon>
        <taxon>Chaetothyriomycetidae</taxon>
        <taxon>Chaetothyriales</taxon>
        <taxon>Herpotrichiellaceae</taxon>
        <taxon>Exophiala</taxon>
    </lineage>
</organism>
<dbReference type="PANTHER" id="PTHR43791">
    <property type="entry name" value="PERMEASE-RELATED"/>
    <property type="match status" value="1"/>
</dbReference>
<feature type="transmembrane region" description="Helical" evidence="7">
    <location>
        <begin position="135"/>
        <end position="158"/>
    </location>
</feature>
<feature type="transmembrane region" description="Helical" evidence="7">
    <location>
        <begin position="295"/>
        <end position="325"/>
    </location>
</feature>
<dbReference type="AlphaFoldDB" id="A0A072Q5M4"/>
<evidence type="ECO:0000256" key="2">
    <source>
        <dbReference type="ARBA" id="ARBA00022448"/>
    </source>
</evidence>
<dbReference type="Gene3D" id="1.20.1250.20">
    <property type="entry name" value="MFS general substrate transporter like domains"/>
    <property type="match status" value="2"/>
</dbReference>
<evidence type="ECO:0000259" key="8">
    <source>
        <dbReference type="PROSITE" id="PS50850"/>
    </source>
</evidence>
<feature type="domain" description="Major facilitator superfamily (MFS) profile" evidence="8">
    <location>
        <begin position="68"/>
        <end position="479"/>
    </location>
</feature>
<dbReference type="RefSeq" id="XP_013265815.1">
    <property type="nucleotide sequence ID" value="XM_013410361.1"/>
</dbReference>
<feature type="transmembrane region" description="Helical" evidence="7">
    <location>
        <begin position="105"/>
        <end position="123"/>
    </location>
</feature>
<keyword evidence="5 7" id="KW-0472">Membrane</keyword>
<gene>
    <name evidence="9" type="ORF">A1O9_01202</name>
</gene>
<dbReference type="GO" id="GO:0022857">
    <property type="term" value="F:transmembrane transporter activity"/>
    <property type="evidence" value="ECO:0007669"/>
    <property type="project" value="InterPro"/>
</dbReference>
<dbReference type="SUPFAM" id="SSF103473">
    <property type="entry name" value="MFS general substrate transporter"/>
    <property type="match status" value="1"/>
</dbReference>
<comment type="subcellular location">
    <subcellularLocation>
        <location evidence="1">Membrane</location>
        <topology evidence="1">Multi-pass membrane protein</topology>
    </subcellularLocation>
</comment>
<evidence type="ECO:0000256" key="6">
    <source>
        <dbReference type="SAM" id="MobiDB-lite"/>
    </source>
</evidence>
<dbReference type="GeneID" id="25276149"/>
<feature type="transmembrane region" description="Helical" evidence="7">
    <location>
        <begin position="453"/>
        <end position="473"/>
    </location>
</feature>
<feature type="transmembrane region" description="Helical" evidence="7">
    <location>
        <begin position="227"/>
        <end position="247"/>
    </location>
</feature>
<reference evidence="9 10" key="1">
    <citation type="submission" date="2013-03" db="EMBL/GenBank/DDBJ databases">
        <title>The Genome Sequence of Exophiala aquamarina CBS 119918.</title>
        <authorList>
            <consortium name="The Broad Institute Genomics Platform"/>
            <person name="Cuomo C."/>
            <person name="de Hoog S."/>
            <person name="Gorbushina A."/>
            <person name="Walker B."/>
            <person name="Young S.K."/>
            <person name="Zeng Q."/>
            <person name="Gargeya S."/>
            <person name="Fitzgerald M."/>
            <person name="Haas B."/>
            <person name="Abouelleil A."/>
            <person name="Allen A.W."/>
            <person name="Alvarado L."/>
            <person name="Arachchi H.M."/>
            <person name="Berlin A.M."/>
            <person name="Chapman S.B."/>
            <person name="Gainer-Dewar J."/>
            <person name="Goldberg J."/>
            <person name="Griggs A."/>
            <person name="Gujja S."/>
            <person name="Hansen M."/>
            <person name="Howarth C."/>
            <person name="Imamovic A."/>
            <person name="Ireland A."/>
            <person name="Larimer J."/>
            <person name="McCowan C."/>
            <person name="Murphy C."/>
            <person name="Pearson M."/>
            <person name="Poon T.W."/>
            <person name="Priest M."/>
            <person name="Roberts A."/>
            <person name="Saif S."/>
            <person name="Shea T."/>
            <person name="Sisk P."/>
            <person name="Sykes S."/>
            <person name="Wortman J."/>
            <person name="Nusbaum C."/>
            <person name="Birren B."/>
        </authorList>
    </citation>
    <scope>NUCLEOTIDE SEQUENCE [LARGE SCALE GENOMIC DNA]</scope>
    <source>
        <strain evidence="9 10">CBS 119918</strain>
    </source>
</reference>
<feature type="transmembrane region" description="Helical" evidence="7">
    <location>
        <begin position="196"/>
        <end position="215"/>
    </location>
</feature>
<feature type="transmembrane region" description="Helical" evidence="7">
    <location>
        <begin position="420"/>
        <end position="441"/>
    </location>
</feature>
<evidence type="ECO:0000256" key="5">
    <source>
        <dbReference type="ARBA" id="ARBA00023136"/>
    </source>
</evidence>
<feature type="transmembrane region" description="Helical" evidence="7">
    <location>
        <begin position="360"/>
        <end position="378"/>
    </location>
</feature>
<feature type="transmembrane region" description="Helical" evidence="7">
    <location>
        <begin position="64"/>
        <end position="81"/>
    </location>
</feature>
<proteinExistence type="predicted"/>
<feature type="transmembrane region" description="Helical" evidence="7">
    <location>
        <begin position="390"/>
        <end position="408"/>
    </location>
</feature>
<evidence type="ECO:0000256" key="4">
    <source>
        <dbReference type="ARBA" id="ARBA00022989"/>
    </source>
</evidence>
<evidence type="ECO:0000313" key="9">
    <source>
        <dbReference type="EMBL" id="KEF63225.1"/>
    </source>
</evidence>
<dbReference type="HOGENOM" id="CLU_001265_0_5_1"/>
<accession>A0A072Q5M4</accession>
<dbReference type="Pfam" id="PF07690">
    <property type="entry name" value="MFS_1"/>
    <property type="match status" value="1"/>
</dbReference>
<protein>
    <recommendedName>
        <fullName evidence="8">Major facilitator superfamily (MFS) profile domain-containing protein</fullName>
    </recommendedName>
</protein>
<evidence type="ECO:0000256" key="1">
    <source>
        <dbReference type="ARBA" id="ARBA00004141"/>
    </source>
</evidence>
<feature type="transmembrane region" description="Helical" evidence="7">
    <location>
        <begin position="331"/>
        <end position="353"/>
    </location>
</feature>
<feature type="transmembrane region" description="Helical" evidence="7">
    <location>
        <begin position="164"/>
        <end position="184"/>
    </location>
</feature>
<name>A0A072Q5M4_9EURO</name>
<feature type="region of interest" description="Disordered" evidence="6">
    <location>
        <begin position="1"/>
        <end position="26"/>
    </location>
</feature>
<evidence type="ECO:0000256" key="3">
    <source>
        <dbReference type="ARBA" id="ARBA00022692"/>
    </source>
</evidence>
<dbReference type="InterPro" id="IPR036259">
    <property type="entry name" value="MFS_trans_sf"/>
</dbReference>
<dbReference type="GO" id="GO:0016020">
    <property type="term" value="C:membrane"/>
    <property type="evidence" value="ECO:0007669"/>
    <property type="project" value="UniProtKB-SubCell"/>
</dbReference>
<dbReference type="InterPro" id="IPR020846">
    <property type="entry name" value="MFS_dom"/>
</dbReference>
<dbReference type="InterPro" id="IPR011701">
    <property type="entry name" value="MFS"/>
</dbReference>
<evidence type="ECO:0000313" key="10">
    <source>
        <dbReference type="Proteomes" id="UP000027920"/>
    </source>
</evidence>
<dbReference type="Proteomes" id="UP000027920">
    <property type="component" value="Unassembled WGS sequence"/>
</dbReference>